<dbReference type="NCBIfam" id="TIGR01331">
    <property type="entry name" value="bisphos_cysQ"/>
    <property type="match status" value="1"/>
</dbReference>
<dbReference type="GO" id="GO:0050427">
    <property type="term" value="P:3'-phosphoadenosine 5'-phosphosulfate metabolic process"/>
    <property type="evidence" value="ECO:0007669"/>
    <property type="project" value="TreeGrafter"/>
</dbReference>
<dbReference type="SUPFAM" id="SSF56655">
    <property type="entry name" value="Carbohydrate phosphatase"/>
    <property type="match status" value="1"/>
</dbReference>
<comment type="subcellular location">
    <subcellularLocation>
        <location evidence="6">Cell inner membrane</location>
        <topology evidence="6">Peripheral membrane protein</topology>
        <orientation evidence="6">Cytoplasmic side</orientation>
    </subcellularLocation>
</comment>
<dbReference type="PRINTS" id="PR00377">
    <property type="entry name" value="IMPHPHTASES"/>
</dbReference>
<dbReference type="STRING" id="745411.B3C1_02125"/>
<keyword evidence="9" id="KW-1185">Reference proteome</keyword>
<evidence type="ECO:0000256" key="1">
    <source>
        <dbReference type="ARBA" id="ARBA00005289"/>
    </source>
</evidence>
<dbReference type="PANTHER" id="PTHR43028">
    <property type="entry name" value="3'(2'),5'-BISPHOSPHATE NUCLEOTIDASE 1"/>
    <property type="match status" value="1"/>
</dbReference>
<keyword evidence="6 7" id="KW-0460">Magnesium</keyword>
<dbReference type="GO" id="GO:0000287">
    <property type="term" value="F:magnesium ion binding"/>
    <property type="evidence" value="ECO:0007669"/>
    <property type="project" value="UniProtKB-UniRule"/>
</dbReference>
<comment type="caution">
    <text evidence="8">The sequence shown here is derived from an EMBL/GenBank/DDBJ whole genome shotgun (WGS) entry which is preliminary data.</text>
</comment>
<evidence type="ECO:0000256" key="5">
    <source>
        <dbReference type="ARBA" id="ARBA00023136"/>
    </source>
</evidence>
<feature type="binding site" evidence="6">
    <location>
        <position position="91"/>
    </location>
    <ligand>
        <name>Mg(2+)</name>
        <dbReference type="ChEBI" id="CHEBI:18420"/>
        <label>2</label>
    </ligand>
</feature>
<dbReference type="Gene3D" id="3.40.190.80">
    <property type="match status" value="1"/>
</dbReference>
<evidence type="ECO:0000256" key="2">
    <source>
        <dbReference type="ARBA" id="ARBA00022475"/>
    </source>
</evidence>
<organism evidence="8 9">
    <name type="scientific">Gallaecimonas xiamenensis 3-C-1</name>
    <dbReference type="NCBI Taxonomy" id="745411"/>
    <lineage>
        <taxon>Bacteria</taxon>
        <taxon>Pseudomonadati</taxon>
        <taxon>Pseudomonadota</taxon>
        <taxon>Gammaproteobacteria</taxon>
        <taxon>Enterobacterales</taxon>
        <taxon>Gallaecimonadaceae</taxon>
        <taxon>Gallaecimonas</taxon>
    </lineage>
</organism>
<accession>K2KJS2</accession>
<evidence type="ECO:0000256" key="3">
    <source>
        <dbReference type="ARBA" id="ARBA00022519"/>
    </source>
</evidence>
<feature type="binding site" evidence="6">
    <location>
        <position position="88"/>
    </location>
    <ligand>
        <name>Mg(2+)</name>
        <dbReference type="ChEBI" id="CHEBI:18420"/>
        <label>1</label>
    </ligand>
</feature>
<dbReference type="Gene3D" id="3.30.540.10">
    <property type="entry name" value="Fructose-1,6-Bisphosphatase, subunit A, domain 1"/>
    <property type="match status" value="1"/>
</dbReference>
<feature type="binding site" evidence="6">
    <location>
        <position position="88"/>
    </location>
    <ligand>
        <name>Mg(2+)</name>
        <dbReference type="ChEBI" id="CHEBI:18420"/>
        <label>2</label>
    </ligand>
</feature>
<evidence type="ECO:0000256" key="4">
    <source>
        <dbReference type="ARBA" id="ARBA00022801"/>
    </source>
</evidence>
<dbReference type="GO" id="GO:0008441">
    <property type="term" value="F:3'(2'),5'-bisphosphate nucleotidase activity"/>
    <property type="evidence" value="ECO:0007669"/>
    <property type="project" value="UniProtKB-UniRule"/>
</dbReference>
<feature type="binding site" evidence="7">
    <location>
        <position position="91"/>
    </location>
    <ligand>
        <name>Mg(2+)</name>
        <dbReference type="ChEBI" id="CHEBI:18420"/>
        <label>1</label>
        <note>catalytic</note>
    </ligand>
</feature>
<evidence type="ECO:0000313" key="8">
    <source>
        <dbReference type="EMBL" id="EKE77570.1"/>
    </source>
</evidence>
<dbReference type="eggNOG" id="COG1218">
    <property type="taxonomic scope" value="Bacteria"/>
</dbReference>
<comment type="function">
    <text evidence="6">Converts adenosine-3',5'-bisphosphate (PAP) to AMP.</text>
</comment>
<dbReference type="EC" id="3.1.3.7" evidence="6"/>
<feature type="binding site" evidence="6">
    <location>
        <position position="209"/>
    </location>
    <ligand>
        <name>Mg(2+)</name>
        <dbReference type="ChEBI" id="CHEBI:18420"/>
        <label>2</label>
    </ligand>
</feature>
<dbReference type="InterPro" id="IPR050725">
    <property type="entry name" value="CysQ/Inositol_MonoPase"/>
</dbReference>
<protein>
    <recommendedName>
        <fullName evidence="6">3'(2'),5'-bisphosphate nucleotidase CysQ</fullName>
        <ecNumber evidence="6">3.1.3.7</ecNumber>
    </recommendedName>
    <alternativeName>
        <fullName evidence="6">3'(2'),5-bisphosphonucleoside 3'(2')-phosphohydrolase</fullName>
    </alternativeName>
    <alternativeName>
        <fullName evidence="6">3'-phosphoadenosine 5'-phosphate phosphatase</fullName>
        <shortName evidence="6">PAP phosphatase</shortName>
    </alternativeName>
</protein>
<comment type="cofactor">
    <cofactor evidence="6 7">
        <name>Mg(2+)</name>
        <dbReference type="ChEBI" id="CHEBI:18420"/>
    </cofactor>
</comment>
<dbReference type="PROSITE" id="PS00630">
    <property type="entry name" value="IMP_2"/>
    <property type="match status" value="1"/>
</dbReference>
<feature type="binding site" evidence="7">
    <location>
        <position position="68"/>
    </location>
    <ligand>
        <name>Mg(2+)</name>
        <dbReference type="ChEBI" id="CHEBI:18420"/>
        <label>1</label>
        <note>catalytic</note>
    </ligand>
</feature>
<dbReference type="GO" id="GO:0000103">
    <property type="term" value="P:sulfate assimilation"/>
    <property type="evidence" value="ECO:0007669"/>
    <property type="project" value="TreeGrafter"/>
</dbReference>
<dbReference type="RefSeq" id="WP_008482588.1">
    <property type="nucleotide sequence ID" value="NZ_AMRI01000002.1"/>
</dbReference>
<dbReference type="GO" id="GO:0005886">
    <property type="term" value="C:plasma membrane"/>
    <property type="evidence" value="ECO:0007669"/>
    <property type="project" value="UniProtKB-SubCell"/>
</dbReference>
<dbReference type="GO" id="GO:0046854">
    <property type="term" value="P:phosphatidylinositol phosphate biosynthetic process"/>
    <property type="evidence" value="ECO:0007669"/>
    <property type="project" value="InterPro"/>
</dbReference>
<feature type="binding site" evidence="6">
    <location>
        <position position="90"/>
    </location>
    <ligand>
        <name>Mg(2+)</name>
        <dbReference type="ChEBI" id="CHEBI:18420"/>
        <label>1</label>
    </ligand>
</feature>
<gene>
    <name evidence="6" type="primary">cysQ</name>
    <name evidence="8" type="ORF">B3C1_02125</name>
</gene>
<evidence type="ECO:0000256" key="7">
    <source>
        <dbReference type="PIRSR" id="PIRSR600760-2"/>
    </source>
</evidence>
<feature type="binding site" evidence="6">
    <location>
        <position position="68"/>
    </location>
    <ligand>
        <name>Mg(2+)</name>
        <dbReference type="ChEBI" id="CHEBI:18420"/>
        <label>1</label>
    </ligand>
</feature>
<dbReference type="EMBL" id="AMRI01000002">
    <property type="protein sequence ID" value="EKE77570.1"/>
    <property type="molecule type" value="Genomic_DNA"/>
</dbReference>
<dbReference type="HAMAP" id="MF_02095">
    <property type="entry name" value="CysQ"/>
    <property type="match status" value="1"/>
</dbReference>
<dbReference type="PANTHER" id="PTHR43028:SF7">
    <property type="entry name" value="3'(2'),5'-BISPHOSPHATE NUCLEOTIDASE CYSQ"/>
    <property type="match status" value="1"/>
</dbReference>
<dbReference type="Proteomes" id="UP000006755">
    <property type="component" value="Unassembled WGS sequence"/>
</dbReference>
<dbReference type="InterPro" id="IPR000760">
    <property type="entry name" value="Inositol_monophosphatase-like"/>
</dbReference>
<proteinExistence type="inferred from homology"/>
<dbReference type="PATRIC" id="fig|745411.4.peg.415"/>
<feature type="binding site" evidence="7">
    <location>
        <position position="209"/>
    </location>
    <ligand>
        <name>Mg(2+)</name>
        <dbReference type="ChEBI" id="CHEBI:18420"/>
        <label>1</label>
        <note>catalytic</note>
    </ligand>
</feature>
<feature type="binding site" evidence="6">
    <location>
        <position position="209"/>
    </location>
    <ligand>
        <name>substrate</name>
    </ligand>
</feature>
<dbReference type="CDD" id="cd01638">
    <property type="entry name" value="CysQ"/>
    <property type="match status" value="1"/>
</dbReference>
<evidence type="ECO:0000256" key="6">
    <source>
        <dbReference type="HAMAP-Rule" id="MF_02095"/>
    </source>
</evidence>
<keyword evidence="2 6" id="KW-1003">Cell membrane</keyword>
<dbReference type="InterPro" id="IPR006240">
    <property type="entry name" value="CysQ"/>
</dbReference>
<keyword evidence="5 6" id="KW-0472">Membrane</keyword>
<feature type="binding site" evidence="7">
    <location>
        <position position="90"/>
    </location>
    <ligand>
        <name>Mg(2+)</name>
        <dbReference type="ChEBI" id="CHEBI:18420"/>
        <label>2</label>
    </ligand>
</feature>
<feature type="binding site" evidence="6">
    <location>
        <position position="68"/>
    </location>
    <ligand>
        <name>substrate</name>
    </ligand>
</feature>
<dbReference type="InterPro" id="IPR020550">
    <property type="entry name" value="Inositol_monophosphatase_CS"/>
</dbReference>
<sequence length="257" mass="27829">MTPQAYLDDIITLARQAGQAILPWFRSDDLVTEHKADDSPVTNADIAANKVIVRGLKALTPDIPILSEESGHKPFAERSRWRVYWLVDPLDGTREFVGGSPDFAVNIALVVDNEPVLGVIHAPVSGDCYWAVRGQGVFKNGQAIHTRESPKPPLLAVSRHQSLSTLKAHLHQDLAFDALPFGSASLKSCMVAEGVADAYVRIGPTGEWDTAASWAIVVEAGGRIVDLAGQPLTFNQSESLENPNYAVLGQLSPEQLF</sequence>
<dbReference type="Pfam" id="PF00459">
    <property type="entry name" value="Inositol_P"/>
    <property type="match status" value="1"/>
</dbReference>
<comment type="catalytic activity">
    <reaction evidence="6">
        <text>adenosine 3',5'-bisphosphate + H2O = AMP + phosphate</text>
        <dbReference type="Rhea" id="RHEA:10040"/>
        <dbReference type="ChEBI" id="CHEBI:15377"/>
        <dbReference type="ChEBI" id="CHEBI:43474"/>
        <dbReference type="ChEBI" id="CHEBI:58343"/>
        <dbReference type="ChEBI" id="CHEBI:456215"/>
        <dbReference type="EC" id="3.1.3.7"/>
    </reaction>
</comment>
<comment type="similarity">
    <text evidence="1 6">Belongs to the inositol monophosphatase superfamily. CysQ family.</text>
</comment>
<feature type="binding site" evidence="7">
    <location>
        <position position="88"/>
    </location>
    <ligand>
        <name>Mg(2+)</name>
        <dbReference type="ChEBI" id="CHEBI:18420"/>
        <label>1</label>
        <note>catalytic</note>
    </ligand>
</feature>
<keyword evidence="4 6" id="KW-0378">Hydrolase</keyword>
<feature type="binding site" evidence="6">
    <location>
        <begin position="90"/>
        <end position="93"/>
    </location>
    <ligand>
        <name>substrate</name>
    </ligand>
</feature>
<keyword evidence="6 7" id="KW-0479">Metal-binding</keyword>
<dbReference type="AlphaFoldDB" id="K2KJS2"/>
<name>K2KJS2_9GAMM</name>
<reference evidence="8 9" key="1">
    <citation type="journal article" date="2012" name="J. Bacteriol.">
        <title>Genome Sequence of Gallaecimonas xiamenensis Type Strain 3-C-1.</title>
        <authorList>
            <person name="Lai Q."/>
            <person name="Wang L."/>
            <person name="Wang W."/>
            <person name="Shao Z."/>
        </authorList>
    </citation>
    <scope>NUCLEOTIDE SEQUENCE [LARGE SCALE GENOMIC DNA]</scope>
    <source>
        <strain evidence="8 9">3-C-1</strain>
    </source>
</reference>
<dbReference type="OrthoDB" id="9785695at2"/>
<evidence type="ECO:0000313" key="9">
    <source>
        <dbReference type="Proteomes" id="UP000006755"/>
    </source>
</evidence>
<keyword evidence="3 6" id="KW-0997">Cell inner membrane</keyword>